<evidence type="ECO:0000256" key="4">
    <source>
        <dbReference type="ARBA" id="ARBA00022679"/>
    </source>
</evidence>
<evidence type="ECO:0000256" key="2">
    <source>
        <dbReference type="ARBA" id="ARBA00003213"/>
    </source>
</evidence>
<reference evidence="14 15" key="1">
    <citation type="submission" date="2016-03" db="EMBL/GenBank/DDBJ databases">
        <authorList>
            <person name="Ploux O."/>
        </authorList>
    </citation>
    <scope>NUCLEOTIDE SEQUENCE [LARGE SCALE GENOMIC DNA]</scope>
    <source>
        <strain evidence="14 15">R0</strain>
    </source>
</reference>
<evidence type="ECO:0000256" key="12">
    <source>
        <dbReference type="RuleBase" id="RU003784"/>
    </source>
</evidence>
<organism evidence="14 15">
    <name type="scientific">Bdellovibrio bacteriovorus</name>
    <dbReference type="NCBI Taxonomy" id="959"/>
    <lineage>
        <taxon>Bacteria</taxon>
        <taxon>Pseudomonadati</taxon>
        <taxon>Bdellovibrionota</taxon>
        <taxon>Bdellovibrionia</taxon>
        <taxon>Bdellovibrionales</taxon>
        <taxon>Pseudobdellovibrionaceae</taxon>
        <taxon>Bdellovibrio</taxon>
    </lineage>
</organism>
<dbReference type="NCBIfam" id="TIGR00174">
    <property type="entry name" value="miaA"/>
    <property type="match status" value="1"/>
</dbReference>
<dbReference type="AlphaFoldDB" id="A0A150WLL4"/>
<dbReference type="GO" id="GO:0052381">
    <property type="term" value="F:tRNA dimethylallyltransferase activity"/>
    <property type="evidence" value="ECO:0007669"/>
    <property type="project" value="UniProtKB-UniRule"/>
</dbReference>
<dbReference type="RefSeq" id="WP_061835410.1">
    <property type="nucleotide sequence ID" value="NZ_LUKE01000002.1"/>
</dbReference>
<dbReference type="Gene3D" id="1.10.20.140">
    <property type="match status" value="1"/>
</dbReference>
<keyword evidence="5 10" id="KW-0819">tRNA processing</keyword>
<dbReference type="SUPFAM" id="SSF52540">
    <property type="entry name" value="P-loop containing nucleoside triphosphate hydrolases"/>
    <property type="match status" value="1"/>
</dbReference>
<evidence type="ECO:0000256" key="6">
    <source>
        <dbReference type="ARBA" id="ARBA00022741"/>
    </source>
</evidence>
<comment type="caution">
    <text evidence="14">The sequence shown here is derived from an EMBL/GenBank/DDBJ whole genome shotgun (WGS) entry which is preliminary data.</text>
</comment>
<evidence type="ECO:0000256" key="5">
    <source>
        <dbReference type="ARBA" id="ARBA00022694"/>
    </source>
</evidence>
<dbReference type="PANTHER" id="PTHR11088:SF60">
    <property type="entry name" value="TRNA DIMETHYLALLYLTRANSFERASE"/>
    <property type="match status" value="1"/>
</dbReference>
<name>A0A150WLL4_BDEBC</name>
<evidence type="ECO:0000256" key="10">
    <source>
        <dbReference type="HAMAP-Rule" id="MF_00185"/>
    </source>
</evidence>
<dbReference type="Proteomes" id="UP000075320">
    <property type="component" value="Unassembled WGS sequence"/>
</dbReference>
<feature type="region of interest" description="Interaction with substrate tRNA" evidence="10">
    <location>
        <begin position="37"/>
        <end position="40"/>
    </location>
</feature>
<dbReference type="InterPro" id="IPR027417">
    <property type="entry name" value="P-loop_NTPase"/>
</dbReference>
<dbReference type="OrthoDB" id="5289568at2"/>
<proteinExistence type="inferred from homology"/>
<dbReference type="EMBL" id="LUKE01000002">
    <property type="protein sequence ID" value="KYG64899.1"/>
    <property type="molecule type" value="Genomic_DNA"/>
</dbReference>
<comment type="catalytic activity">
    <reaction evidence="9 10 11">
        <text>adenosine(37) in tRNA + dimethylallyl diphosphate = N(6)-dimethylallyladenosine(37) in tRNA + diphosphate</text>
        <dbReference type="Rhea" id="RHEA:26482"/>
        <dbReference type="Rhea" id="RHEA-COMP:10162"/>
        <dbReference type="Rhea" id="RHEA-COMP:10375"/>
        <dbReference type="ChEBI" id="CHEBI:33019"/>
        <dbReference type="ChEBI" id="CHEBI:57623"/>
        <dbReference type="ChEBI" id="CHEBI:74411"/>
        <dbReference type="ChEBI" id="CHEBI:74415"/>
        <dbReference type="EC" id="2.5.1.75"/>
    </reaction>
</comment>
<feature type="binding site" evidence="10">
    <location>
        <begin position="14"/>
        <end position="19"/>
    </location>
    <ligand>
        <name>substrate</name>
    </ligand>
</feature>
<comment type="subunit">
    <text evidence="10">Monomer.</text>
</comment>
<comment type="cofactor">
    <cofactor evidence="1 10">
        <name>Mg(2+)</name>
        <dbReference type="ChEBI" id="CHEBI:18420"/>
    </cofactor>
</comment>
<evidence type="ECO:0000313" key="15">
    <source>
        <dbReference type="Proteomes" id="UP000075320"/>
    </source>
</evidence>
<evidence type="ECO:0000256" key="13">
    <source>
        <dbReference type="RuleBase" id="RU003785"/>
    </source>
</evidence>
<keyword evidence="7 10" id="KW-0067">ATP-binding</keyword>
<dbReference type="HAMAP" id="MF_00185">
    <property type="entry name" value="IPP_trans"/>
    <property type="match status" value="1"/>
</dbReference>
<keyword evidence="4 10" id="KW-0808">Transferase</keyword>
<accession>A0A150WLL4</accession>
<evidence type="ECO:0000256" key="11">
    <source>
        <dbReference type="RuleBase" id="RU003783"/>
    </source>
</evidence>
<keyword evidence="15" id="KW-1185">Reference proteome</keyword>
<dbReference type="InterPro" id="IPR018022">
    <property type="entry name" value="IPT"/>
</dbReference>
<feature type="site" description="Interaction with substrate tRNA" evidence="10">
    <location>
        <position position="102"/>
    </location>
</feature>
<evidence type="ECO:0000313" key="14">
    <source>
        <dbReference type="EMBL" id="KYG64899.1"/>
    </source>
</evidence>
<protein>
    <recommendedName>
        <fullName evidence="10">tRNA dimethylallyltransferase</fullName>
        <ecNumber evidence="10">2.5.1.75</ecNumber>
    </recommendedName>
    <alternativeName>
        <fullName evidence="10">Dimethylallyl diphosphate:tRNA dimethylallyltransferase</fullName>
        <shortName evidence="10">DMAPP:tRNA dimethylallyltransferase</shortName>
        <shortName evidence="10">DMATase</shortName>
    </alternativeName>
    <alternativeName>
        <fullName evidence="10">Isopentenyl-diphosphate:tRNA isopentenyltransferase</fullName>
        <shortName evidence="10">IPP transferase</shortName>
        <shortName evidence="10">IPPT</shortName>
        <shortName evidence="10">IPTase</shortName>
    </alternativeName>
</protein>
<evidence type="ECO:0000256" key="7">
    <source>
        <dbReference type="ARBA" id="ARBA00022840"/>
    </source>
</evidence>
<dbReference type="EC" id="2.5.1.75" evidence="10"/>
<sequence>MNSKRPVIFVVGATASGKSDWALRLAEHFKGVIFNCDSIQVYQQLDIGAAKPSLEEQKRVPHYLLDYVAPPQEMTAGIYSRDFYEALEKIPENVPVFVVGGTGFYFMAIEKGMYPIIPVDPEVQKQVATELAKEGGPLRLHQELLAKDPEYGAKIHLRDHYRIGRALELIRSQGKSVTEIQDEFAKTQNQFPYPLLKLGPKWEKEALDARIARRTEIMLKMGLVDEVRKLLDQGLESWAPMSSVGYRETISYVKGEMSLEALELEIAKNTRQLAKKQRTWFQRDADIHWFAGGEEGYLAAFHVVEKFLNS</sequence>
<comment type="similarity">
    <text evidence="3 10 13">Belongs to the IPP transferase family.</text>
</comment>
<dbReference type="PANTHER" id="PTHR11088">
    <property type="entry name" value="TRNA DIMETHYLALLYLTRANSFERASE"/>
    <property type="match status" value="1"/>
</dbReference>
<gene>
    <name evidence="10" type="primary">miaA</name>
    <name evidence="14" type="ORF">AZI86_11915</name>
</gene>
<evidence type="ECO:0000256" key="9">
    <source>
        <dbReference type="ARBA" id="ARBA00049563"/>
    </source>
</evidence>
<comment type="function">
    <text evidence="2 10 12">Catalyzes the transfer of a dimethylallyl group onto the adenine at position 37 in tRNAs that read codons beginning with uridine, leading to the formation of N6-(dimethylallyl)adenosine (i(6)A).</text>
</comment>
<dbReference type="InterPro" id="IPR039657">
    <property type="entry name" value="Dimethylallyltransferase"/>
</dbReference>
<dbReference type="Pfam" id="PF01715">
    <property type="entry name" value="IPPT"/>
    <property type="match status" value="1"/>
</dbReference>
<evidence type="ECO:0000256" key="3">
    <source>
        <dbReference type="ARBA" id="ARBA00005842"/>
    </source>
</evidence>
<comment type="caution">
    <text evidence="10">Lacks conserved residue(s) required for the propagation of feature annotation.</text>
</comment>
<keyword evidence="6 10" id="KW-0547">Nucleotide-binding</keyword>
<evidence type="ECO:0000256" key="8">
    <source>
        <dbReference type="ARBA" id="ARBA00022842"/>
    </source>
</evidence>
<feature type="binding site" evidence="10">
    <location>
        <begin position="12"/>
        <end position="19"/>
    </location>
    <ligand>
        <name>ATP</name>
        <dbReference type="ChEBI" id="CHEBI:30616"/>
    </ligand>
</feature>
<dbReference type="GO" id="GO:0006400">
    <property type="term" value="P:tRNA modification"/>
    <property type="evidence" value="ECO:0007669"/>
    <property type="project" value="TreeGrafter"/>
</dbReference>
<dbReference type="GO" id="GO:0005524">
    <property type="term" value="F:ATP binding"/>
    <property type="evidence" value="ECO:0007669"/>
    <property type="project" value="UniProtKB-UniRule"/>
</dbReference>
<evidence type="ECO:0000256" key="1">
    <source>
        <dbReference type="ARBA" id="ARBA00001946"/>
    </source>
</evidence>
<keyword evidence="8 10" id="KW-0460">Magnesium</keyword>
<dbReference type="Gene3D" id="3.40.50.300">
    <property type="entry name" value="P-loop containing nucleotide triphosphate hydrolases"/>
    <property type="match status" value="1"/>
</dbReference>